<reference evidence="1 2" key="1">
    <citation type="journal article" date="2012" name="New Phytol.">
        <title>Insight into trade-off between wood decay and parasitism from the genome of a fungal forest pathogen.</title>
        <authorList>
            <person name="Olson A."/>
            <person name="Aerts A."/>
            <person name="Asiegbu F."/>
            <person name="Belbahri L."/>
            <person name="Bouzid O."/>
            <person name="Broberg A."/>
            <person name="Canback B."/>
            <person name="Coutinho P.M."/>
            <person name="Cullen D."/>
            <person name="Dalman K."/>
            <person name="Deflorio G."/>
            <person name="van Diepen L.T."/>
            <person name="Dunand C."/>
            <person name="Duplessis S."/>
            <person name="Durling M."/>
            <person name="Gonthier P."/>
            <person name="Grimwood J."/>
            <person name="Fossdal C.G."/>
            <person name="Hansson D."/>
            <person name="Henrissat B."/>
            <person name="Hietala A."/>
            <person name="Himmelstrand K."/>
            <person name="Hoffmeister D."/>
            <person name="Hogberg N."/>
            <person name="James T.Y."/>
            <person name="Karlsson M."/>
            <person name="Kohler A."/>
            <person name="Kues U."/>
            <person name="Lee Y.H."/>
            <person name="Lin Y.C."/>
            <person name="Lind M."/>
            <person name="Lindquist E."/>
            <person name="Lombard V."/>
            <person name="Lucas S."/>
            <person name="Lunden K."/>
            <person name="Morin E."/>
            <person name="Murat C."/>
            <person name="Park J."/>
            <person name="Raffaello T."/>
            <person name="Rouze P."/>
            <person name="Salamov A."/>
            <person name="Schmutz J."/>
            <person name="Solheim H."/>
            <person name="Stahlberg J."/>
            <person name="Velez H."/>
            <person name="de Vries R.P."/>
            <person name="Wiebenga A."/>
            <person name="Woodward S."/>
            <person name="Yakovlev I."/>
            <person name="Garbelotto M."/>
            <person name="Martin F."/>
            <person name="Grigoriev I.V."/>
            <person name="Stenlid J."/>
        </authorList>
    </citation>
    <scope>NUCLEOTIDE SEQUENCE [LARGE SCALE GENOMIC DNA]</scope>
    <source>
        <strain evidence="1 2">TC 32-1</strain>
    </source>
</reference>
<sequence length="101" mass="11209">MHRQDSISSQLKRGRSHWVSSLTTFLDKKRYAAHIRALHLQTFLASYTYSCIDPLAGDTVEVLAPQIVSSGPIDDLLDERLTGIRCVLRSPQPATVSCPSI</sequence>
<proteinExistence type="predicted"/>
<dbReference type="GeneID" id="20675048"/>
<dbReference type="EMBL" id="KI925455">
    <property type="protein sequence ID" value="ETW85801.1"/>
    <property type="molecule type" value="Genomic_DNA"/>
</dbReference>
<dbReference type="KEGG" id="hir:HETIRDRAFT_438454"/>
<dbReference type="HOGENOM" id="CLU_2292051_0_0_1"/>
<dbReference type="Proteomes" id="UP000030671">
    <property type="component" value="Unassembled WGS sequence"/>
</dbReference>
<keyword evidence="2" id="KW-1185">Reference proteome</keyword>
<evidence type="ECO:0000313" key="1">
    <source>
        <dbReference type="EMBL" id="ETW85801.1"/>
    </source>
</evidence>
<organism evidence="1 2">
    <name type="scientific">Heterobasidion irregulare (strain TC 32-1)</name>
    <dbReference type="NCBI Taxonomy" id="747525"/>
    <lineage>
        <taxon>Eukaryota</taxon>
        <taxon>Fungi</taxon>
        <taxon>Dikarya</taxon>
        <taxon>Basidiomycota</taxon>
        <taxon>Agaricomycotina</taxon>
        <taxon>Agaricomycetes</taxon>
        <taxon>Russulales</taxon>
        <taxon>Bondarzewiaceae</taxon>
        <taxon>Heterobasidion</taxon>
        <taxon>Heterobasidion annosum species complex</taxon>
    </lineage>
</organism>
<name>W4KL91_HETIT</name>
<evidence type="ECO:0000313" key="2">
    <source>
        <dbReference type="Proteomes" id="UP000030671"/>
    </source>
</evidence>
<dbReference type="RefSeq" id="XP_009542623.1">
    <property type="nucleotide sequence ID" value="XM_009544328.1"/>
</dbReference>
<dbReference type="InParanoid" id="W4KL91"/>
<accession>W4KL91</accession>
<protein>
    <submittedName>
        <fullName evidence="1">Uncharacterized protein</fullName>
    </submittedName>
</protein>
<gene>
    <name evidence="1" type="ORF">HETIRDRAFT_438454</name>
</gene>
<dbReference type="AlphaFoldDB" id="W4KL91"/>